<dbReference type="RefSeq" id="WP_064714424.1">
    <property type="nucleotide sequence ID" value="NZ_JMTM01000017.1"/>
</dbReference>
<name>A0A199XSH3_9FLAO</name>
<reference evidence="1 2" key="1">
    <citation type="submission" date="2016-06" db="EMBL/GenBank/DDBJ databases">
        <title>Draft genome sequence of Flavobacterium succinicans strain DD5b.</title>
        <authorList>
            <person name="Poehlein A."/>
            <person name="Daniel R."/>
            <person name="Simeonova D.D."/>
        </authorList>
    </citation>
    <scope>NUCLEOTIDE SEQUENCE [LARGE SCALE GENOMIC DNA]</scope>
    <source>
        <strain evidence="1 2">DD5b</strain>
    </source>
</reference>
<keyword evidence="2" id="KW-1185">Reference proteome</keyword>
<protein>
    <submittedName>
        <fullName evidence="1">Uncharacterized protein</fullName>
    </submittedName>
</protein>
<dbReference type="AlphaFoldDB" id="A0A199XSH3"/>
<comment type="caution">
    <text evidence="1">The sequence shown here is derived from an EMBL/GenBank/DDBJ whole genome shotgun (WGS) entry which is preliminary data.</text>
</comment>
<organism evidence="1 2">
    <name type="scientific">Flavobacterium succinicans</name>
    <dbReference type="NCBI Taxonomy" id="29536"/>
    <lineage>
        <taxon>Bacteria</taxon>
        <taxon>Pseudomonadati</taxon>
        <taxon>Bacteroidota</taxon>
        <taxon>Flavobacteriia</taxon>
        <taxon>Flavobacteriales</taxon>
        <taxon>Flavobacteriaceae</taxon>
        <taxon>Flavobacterium</taxon>
    </lineage>
</organism>
<evidence type="ECO:0000313" key="1">
    <source>
        <dbReference type="EMBL" id="OAZ04698.1"/>
    </source>
</evidence>
<accession>A0A199XSH3</accession>
<sequence length="120" mass="13546">MAVREKVINLLIPTEGNEAMLTTALDVGFILGAELHTNHNDPDNFAEFGIYDDSGVAFSKPTHINHWKRREGAGFEDSYKPLLFDTESKTFTFKAKTAKSVDKDTYFHLILMYKINPSSC</sequence>
<gene>
    <name evidence="1" type="ORF">FLB_05450</name>
</gene>
<evidence type="ECO:0000313" key="2">
    <source>
        <dbReference type="Proteomes" id="UP000093807"/>
    </source>
</evidence>
<dbReference type="EMBL" id="JMTM01000017">
    <property type="protein sequence ID" value="OAZ04698.1"/>
    <property type="molecule type" value="Genomic_DNA"/>
</dbReference>
<proteinExistence type="predicted"/>
<dbReference type="Proteomes" id="UP000093807">
    <property type="component" value="Unassembled WGS sequence"/>
</dbReference>
<dbReference type="PATRIC" id="fig|29536.5.peg.570"/>
<dbReference type="OrthoDB" id="1361967at2"/>